<reference evidence="4 5" key="1">
    <citation type="submission" date="2019-03" db="EMBL/GenBank/DDBJ databases">
        <title>Ramlibacter sp. 18x22-1, whole genome shotgun sequence.</title>
        <authorList>
            <person name="Zhang X."/>
            <person name="Feng G."/>
            <person name="Zhu H."/>
        </authorList>
    </citation>
    <scope>NUCLEOTIDE SEQUENCE [LARGE SCALE GENOMIC DNA]</scope>
    <source>
        <strain evidence="4 5">18x22-1</strain>
    </source>
</reference>
<keyword evidence="2" id="KW-1133">Transmembrane helix</keyword>
<dbReference type="Proteomes" id="UP000297839">
    <property type="component" value="Unassembled WGS sequence"/>
</dbReference>
<keyword evidence="3" id="KW-0732">Signal</keyword>
<keyword evidence="2" id="KW-0812">Transmembrane</keyword>
<dbReference type="AlphaFoldDB" id="A0A4Z0BP18"/>
<dbReference type="RefSeq" id="WP_135250361.1">
    <property type="nucleotide sequence ID" value="NZ_SMLK01000004.1"/>
</dbReference>
<feature type="signal peptide" evidence="3">
    <location>
        <begin position="1"/>
        <end position="26"/>
    </location>
</feature>
<evidence type="ECO:0000256" key="2">
    <source>
        <dbReference type="SAM" id="Phobius"/>
    </source>
</evidence>
<comment type="caution">
    <text evidence="4">The sequence shown here is derived from an EMBL/GenBank/DDBJ whole genome shotgun (WGS) entry which is preliminary data.</text>
</comment>
<feature type="region of interest" description="Disordered" evidence="1">
    <location>
        <begin position="54"/>
        <end position="85"/>
    </location>
</feature>
<dbReference type="EMBL" id="SMLK01000004">
    <property type="protein sequence ID" value="TFZ00174.1"/>
    <property type="molecule type" value="Genomic_DNA"/>
</dbReference>
<feature type="chain" id="PRO_5021386876" evidence="3">
    <location>
        <begin position="27"/>
        <end position="111"/>
    </location>
</feature>
<accession>A0A4Z0BP18</accession>
<name>A0A4Z0BP18_9BURK</name>
<protein>
    <submittedName>
        <fullName evidence="4">Uncharacterized protein</fullName>
    </submittedName>
</protein>
<evidence type="ECO:0000313" key="5">
    <source>
        <dbReference type="Proteomes" id="UP000297839"/>
    </source>
</evidence>
<gene>
    <name evidence="4" type="ORF">EZ216_13785</name>
</gene>
<evidence type="ECO:0000313" key="4">
    <source>
        <dbReference type="EMBL" id="TFZ00174.1"/>
    </source>
</evidence>
<feature type="transmembrane region" description="Helical" evidence="2">
    <location>
        <begin position="85"/>
        <end position="103"/>
    </location>
</feature>
<evidence type="ECO:0000256" key="3">
    <source>
        <dbReference type="SAM" id="SignalP"/>
    </source>
</evidence>
<proteinExistence type="predicted"/>
<organism evidence="4 5">
    <name type="scientific">Ramlibacter humi</name>
    <dbReference type="NCBI Taxonomy" id="2530451"/>
    <lineage>
        <taxon>Bacteria</taxon>
        <taxon>Pseudomonadati</taxon>
        <taxon>Pseudomonadota</taxon>
        <taxon>Betaproteobacteria</taxon>
        <taxon>Burkholderiales</taxon>
        <taxon>Comamonadaceae</taxon>
        <taxon>Ramlibacter</taxon>
    </lineage>
</organism>
<evidence type="ECO:0000256" key="1">
    <source>
        <dbReference type="SAM" id="MobiDB-lite"/>
    </source>
</evidence>
<sequence length="111" mass="11231">MDRRDSKMHKILPATLLCLALSPALAADAPGNTTVAQNSPAQTDGIVHASLMVPAGPASPAAKAQTPTLHAPAAPEPKGERDHGAGAGGMLLAAIALMLGIVLRRWGTGQQ</sequence>
<keyword evidence="5" id="KW-1185">Reference proteome</keyword>
<keyword evidence="2" id="KW-0472">Membrane</keyword>